<sequence>MAIETKSITTPQAIIQRDNILLTNPRTEQIRGIAEIENPEFNYLSPEMADQLQEIIGRIFPAEQVLAEKIEGKSDKFIIRETAKYNLKVQRIFNHLHGESNIPHLQASVAYPKETTRAEDHQVEEQTNANQSEIAVFHIAGIISTAAQYSPTMADIYSMLMENDKLPKQGLVCTLGSHVGKDALMKGFEFPEHIIERGSYYAAFIVQLLNQQKEMGRKIPEKLIVSGHSMGAPDAVVAQAILKELLVKNNIQTEISGLIMLQPSGQFDREIGKFIVNAGKEFFFWQRAVRSKYPLLWNIRAQEEMIEQARKSGYQGRFTVEELQGELNKMNANRENPPDLNEDEKRRLKEIDQNLEDPNLTWPMWIKWRYKRYNLLFPALKRIAEGIKPGYWSDKDNYWALFKFIMKAEDRLAAFKPMDLWMRNSIGPQTDVALVLGGGQKNLEDEFFSADLAKQRMMEPLTDYLPHAGHILNAVKINWSHGDYLLRYKEFKEMFGRIFEWILSPEKAKLSEVNL</sequence>
<dbReference type="Proteomes" id="UP000176665">
    <property type="component" value="Unassembled WGS sequence"/>
</dbReference>
<evidence type="ECO:0000313" key="2">
    <source>
        <dbReference type="Proteomes" id="UP000176665"/>
    </source>
</evidence>
<dbReference type="InterPro" id="IPR029058">
    <property type="entry name" value="AB_hydrolase_fold"/>
</dbReference>
<proteinExistence type="predicted"/>
<dbReference type="EMBL" id="MFJA01000084">
    <property type="protein sequence ID" value="OGG01643.1"/>
    <property type="molecule type" value="Genomic_DNA"/>
</dbReference>
<comment type="caution">
    <text evidence="1">The sequence shown here is derived from an EMBL/GenBank/DDBJ whole genome shotgun (WGS) entry which is preliminary data.</text>
</comment>
<evidence type="ECO:0000313" key="1">
    <source>
        <dbReference type="EMBL" id="OGG01643.1"/>
    </source>
</evidence>
<name>A0A1F5YNM6_9BACT</name>
<dbReference type="SUPFAM" id="SSF53474">
    <property type="entry name" value="alpha/beta-Hydrolases"/>
    <property type="match status" value="1"/>
</dbReference>
<dbReference type="AlphaFoldDB" id="A0A1F5YNM6"/>
<organism evidence="1 2">
    <name type="scientific">Candidatus Gottesmanbacteria bacterium RBG_16_37_8</name>
    <dbReference type="NCBI Taxonomy" id="1798371"/>
    <lineage>
        <taxon>Bacteria</taxon>
        <taxon>Candidatus Gottesmaniibacteriota</taxon>
    </lineage>
</organism>
<reference evidence="1 2" key="1">
    <citation type="journal article" date="2016" name="Nat. Commun.">
        <title>Thousands of microbial genomes shed light on interconnected biogeochemical processes in an aquifer system.</title>
        <authorList>
            <person name="Anantharaman K."/>
            <person name="Brown C.T."/>
            <person name="Hug L.A."/>
            <person name="Sharon I."/>
            <person name="Castelle C.J."/>
            <person name="Probst A.J."/>
            <person name="Thomas B.C."/>
            <person name="Singh A."/>
            <person name="Wilkins M.J."/>
            <person name="Karaoz U."/>
            <person name="Brodie E.L."/>
            <person name="Williams K.H."/>
            <person name="Hubbard S.S."/>
            <person name="Banfield J.F."/>
        </authorList>
    </citation>
    <scope>NUCLEOTIDE SEQUENCE [LARGE SCALE GENOMIC DNA]</scope>
</reference>
<protein>
    <submittedName>
        <fullName evidence="1">Uncharacterized protein</fullName>
    </submittedName>
</protein>
<accession>A0A1F5YNM6</accession>
<gene>
    <name evidence="1" type="ORF">A2W14_07135</name>
</gene>